<keyword evidence="3" id="KW-1003">Cell membrane</keyword>
<dbReference type="GO" id="GO:0003333">
    <property type="term" value="P:amino acid transmembrane transport"/>
    <property type="evidence" value="ECO:0007669"/>
    <property type="project" value="InterPro"/>
</dbReference>
<dbReference type="PIRSF" id="PIRSF006060">
    <property type="entry name" value="AA_transporter"/>
    <property type="match status" value="1"/>
</dbReference>
<evidence type="ECO:0000256" key="3">
    <source>
        <dbReference type="ARBA" id="ARBA00022475"/>
    </source>
</evidence>
<evidence type="ECO:0000256" key="5">
    <source>
        <dbReference type="ARBA" id="ARBA00022692"/>
    </source>
</evidence>
<feature type="transmembrane region" description="Helical" evidence="9">
    <location>
        <begin position="39"/>
        <end position="60"/>
    </location>
</feature>
<dbReference type="Proteomes" id="UP000182521">
    <property type="component" value="Chromosome"/>
</dbReference>
<name>A0A1J0KTZ9_9GAMM</name>
<dbReference type="Pfam" id="PF03222">
    <property type="entry name" value="Trp_Tyr_perm"/>
    <property type="match status" value="1"/>
</dbReference>
<keyword evidence="11" id="KW-1185">Reference proteome</keyword>
<feature type="transmembrane region" description="Helical" evidence="9">
    <location>
        <begin position="181"/>
        <end position="206"/>
    </location>
</feature>
<feature type="transmembrane region" description="Helical" evidence="9">
    <location>
        <begin position="283"/>
        <end position="309"/>
    </location>
</feature>
<dbReference type="AlphaFoldDB" id="A0A1J0KTZ9"/>
<dbReference type="GO" id="GO:0015173">
    <property type="term" value="F:aromatic amino acid transmembrane transporter activity"/>
    <property type="evidence" value="ECO:0007669"/>
    <property type="project" value="InterPro"/>
</dbReference>
<feature type="transmembrane region" description="Helical" evidence="9">
    <location>
        <begin position="150"/>
        <end position="169"/>
    </location>
</feature>
<keyword evidence="4" id="KW-0997">Cell inner membrane</keyword>
<feature type="transmembrane region" description="Helical" evidence="9">
    <location>
        <begin position="321"/>
        <end position="339"/>
    </location>
</feature>
<evidence type="ECO:0000256" key="2">
    <source>
        <dbReference type="ARBA" id="ARBA00022448"/>
    </source>
</evidence>
<dbReference type="PANTHER" id="PTHR46997">
    <property type="entry name" value="LOW AFFINITY TRYPTOPHAN PERMEASE-RELATED"/>
    <property type="match status" value="1"/>
</dbReference>
<dbReference type="InterPro" id="IPR013059">
    <property type="entry name" value="Trp_tyr_transpt"/>
</dbReference>
<proteinExistence type="predicted"/>
<feature type="transmembrane region" description="Helical" evidence="9">
    <location>
        <begin position="80"/>
        <end position="105"/>
    </location>
</feature>
<protein>
    <submittedName>
        <fullName evidence="10">Tryptophan/tyrosine permease family protein</fullName>
    </submittedName>
</protein>
<feature type="transmembrane region" description="Helical" evidence="9">
    <location>
        <begin position="388"/>
        <end position="405"/>
    </location>
</feature>
<organism evidence="10 11">
    <name type="scientific">Francisella frigiditurris</name>
    <dbReference type="NCBI Taxonomy" id="1542390"/>
    <lineage>
        <taxon>Bacteria</taxon>
        <taxon>Pseudomonadati</taxon>
        <taxon>Pseudomonadota</taxon>
        <taxon>Gammaproteobacteria</taxon>
        <taxon>Thiotrichales</taxon>
        <taxon>Francisellaceae</taxon>
        <taxon>Francisella</taxon>
    </lineage>
</organism>
<dbReference type="KEGG" id="frc:KX01_756"/>
<comment type="subcellular location">
    <subcellularLocation>
        <location evidence="1">Cell inner membrane</location>
        <topology evidence="1">Multi-pass membrane protein</topology>
    </subcellularLocation>
</comment>
<accession>A0A1J0KTZ9</accession>
<evidence type="ECO:0000256" key="6">
    <source>
        <dbReference type="ARBA" id="ARBA00022970"/>
    </source>
</evidence>
<evidence type="ECO:0000256" key="9">
    <source>
        <dbReference type="SAM" id="Phobius"/>
    </source>
</evidence>
<dbReference type="InterPro" id="IPR018227">
    <property type="entry name" value="Amino_acid_transport_2"/>
</dbReference>
<dbReference type="GO" id="GO:0005886">
    <property type="term" value="C:plasma membrane"/>
    <property type="evidence" value="ECO:0007669"/>
    <property type="project" value="UniProtKB-SubCell"/>
</dbReference>
<evidence type="ECO:0000313" key="10">
    <source>
        <dbReference type="EMBL" id="APC97163.1"/>
    </source>
</evidence>
<feature type="transmembrane region" description="Helical" evidence="9">
    <location>
        <begin position="218"/>
        <end position="242"/>
    </location>
</feature>
<feature type="transmembrane region" description="Helical" evidence="9">
    <location>
        <begin position="345"/>
        <end position="368"/>
    </location>
</feature>
<dbReference type="RefSeq" id="WP_071663718.1">
    <property type="nucleotide sequence ID" value="NZ_CP009654.1"/>
</dbReference>
<keyword evidence="7 9" id="KW-1133">Transmembrane helix</keyword>
<feature type="transmembrane region" description="Helical" evidence="9">
    <location>
        <begin position="125"/>
        <end position="143"/>
    </location>
</feature>
<dbReference type="STRING" id="1542390.KX01_756"/>
<keyword evidence="2" id="KW-0813">Transport</keyword>
<dbReference type="Gene3D" id="1.20.1740.10">
    <property type="entry name" value="Amino acid/polyamine transporter I"/>
    <property type="match status" value="1"/>
</dbReference>
<keyword evidence="6" id="KW-0029">Amino-acid transport</keyword>
<sequence length="406" mass="44613">MHNTQNSKIRIFGSIMIIVGTMIGAGILALPIITAKLGFLLSSLIIIIMWSIMTYTALVITDVSCSMPYGSSFKSITERYLGKIGGAVASVSFLILMYCISTAYISAAASSLTATFPSLHENVCSIVFVLVFGSIVAFGTRIVDYANRVFIILKILVLIILCFVLNNYIDTSNLLASPVELGASLLIAIPIFATSFTSHIIVPALSDYLHKNHKDMRKVIIIGSIIPLILYLIWVVTILGVLPLHGPVSFMQSIFDKTPVQDANIGDILRALGSKVHTKTTDIVLHVFTYVAIMTSFLSVNLSLLHFNIDSYNLDKLKNKYITLAIGIILTFSVPLIINQVNPNIFIYAMTYVGVCIAVLLMIIPSLIVVKKSSLKESFNYKISKVKTFWIISWISGIIVILCVLF</sequence>
<evidence type="ECO:0000256" key="8">
    <source>
        <dbReference type="ARBA" id="ARBA00023136"/>
    </source>
</evidence>
<dbReference type="PANTHER" id="PTHR46997:SF2">
    <property type="entry name" value="TYROSINE-SPECIFIC TRANSPORT SYSTEM"/>
    <property type="match status" value="1"/>
</dbReference>
<feature type="transmembrane region" description="Helical" evidence="9">
    <location>
        <begin position="12"/>
        <end position="33"/>
    </location>
</feature>
<dbReference type="EMBL" id="CP009654">
    <property type="protein sequence ID" value="APC97163.1"/>
    <property type="molecule type" value="Genomic_DNA"/>
</dbReference>
<keyword evidence="5 9" id="KW-0812">Transmembrane</keyword>
<dbReference type="OrthoDB" id="18749at2"/>
<gene>
    <name evidence="10" type="ORF">KX01_756</name>
</gene>
<evidence type="ECO:0000256" key="1">
    <source>
        <dbReference type="ARBA" id="ARBA00004429"/>
    </source>
</evidence>
<reference evidence="11" key="1">
    <citation type="submission" date="2014-10" db="EMBL/GenBank/DDBJ databases">
        <authorList>
            <person name="Kuske C.R."/>
            <person name="Challacombe J.F."/>
            <person name="Daligault H.E."/>
            <person name="Davenport K.W."/>
            <person name="Johnson S.L."/>
            <person name="Siddaramappa S."/>
            <person name="Petersen J.M."/>
        </authorList>
    </citation>
    <scope>NUCLEOTIDE SEQUENCE [LARGE SCALE GENOMIC DNA]</scope>
    <source>
        <strain evidence="11">CA97-1460</strain>
    </source>
</reference>
<dbReference type="PRINTS" id="PR00166">
    <property type="entry name" value="AROAAPRMEASE"/>
</dbReference>
<keyword evidence="8 9" id="KW-0472">Membrane</keyword>
<evidence type="ECO:0000256" key="7">
    <source>
        <dbReference type="ARBA" id="ARBA00022989"/>
    </source>
</evidence>
<evidence type="ECO:0000313" key="11">
    <source>
        <dbReference type="Proteomes" id="UP000182521"/>
    </source>
</evidence>
<evidence type="ECO:0000256" key="4">
    <source>
        <dbReference type="ARBA" id="ARBA00022519"/>
    </source>
</evidence>